<evidence type="ECO:0000256" key="2">
    <source>
        <dbReference type="ARBA" id="ARBA00022782"/>
    </source>
</evidence>
<feature type="compositionally biased region" description="Basic and acidic residues" evidence="5">
    <location>
        <begin position="112"/>
        <end position="133"/>
    </location>
</feature>
<organism evidence="6">
    <name type="scientific">Araucaria cunninghamii</name>
    <name type="common">Hoop pine</name>
    <name type="synonym">Moreton Bay pine</name>
    <dbReference type="NCBI Taxonomy" id="56994"/>
    <lineage>
        <taxon>Eukaryota</taxon>
        <taxon>Viridiplantae</taxon>
        <taxon>Streptophyta</taxon>
        <taxon>Embryophyta</taxon>
        <taxon>Tracheophyta</taxon>
        <taxon>Spermatophyta</taxon>
        <taxon>Pinopsida</taxon>
        <taxon>Pinidae</taxon>
        <taxon>Conifers II</taxon>
        <taxon>Araucariales</taxon>
        <taxon>Araucariaceae</taxon>
        <taxon>Araucaria</taxon>
    </lineage>
</organism>
<keyword evidence="3 4" id="KW-0287">Flowering</keyword>
<dbReference type="AlphaFoldDB" id="A0A0D6R315"/>
<evidence type="ECO:0000256" key="4">
    <source>
        <dbReference type="RuleBase" id="RU364012"/>
    </source>
</evidence>
<keyword evidence="4" id="KW-0217">Developmental protein</keyword>
<accession>A0A0D6R315</accession>
<evidence type="ECO:0000313" key="6">
    <source>
        <dbReference type="EMBL" id="JAG96663.1"/>
    </source>
</evidence>
<sequence length="605" mass="66873">MEDLDSRKERLQKAFVDLDEHRAALTRCTVQWKELEEHFSSLETDILKKYEDLKRRESAFETKAKETQEILDRREQSIAAKEQAYLARVQELKDAALATIFEERKKLKEEFTNGVEKKSTEEDNKKQSNKEKANGSAIPDVPTTDNGSEANNNKEVTVSPNSKSEAKAQAQVRTQLKTLCETMDSKGLVKYIVEHRKDAAGLRSEVPSYLNSAIDPARLVLESLEGFYQSEQKSPGNQGDKKESGLPAQRRACILLLESLVTVLADPVLGVEHLEVPSNIKEKAKSIADEWKSKIDLEGDAANGNSLEAQAFLQLLATFGIASEFNQDDLCKLVLAVARRRQTPELCRSLGLTSKMPDFVETLVNSGKQIEAVNFAFAFELIEKFPPVPLLKEYLKDAKKASQASIKSGNNSTAAQNEANTKELSALRAVIKCIEEHKLESQYSPDSLQKRVAQLEKAKADRKRSAGAVKSQPKRPRANGGNVGAYVAPLSAPERTPAMYASSNAADRSFYRPVERVQYSGAGVASYNLQGQSPYDRSSQGIYSSAYGVGNRSPVSLSRSYMYPSDNMGHSLLGSGSYNSSNNYSHHFGSSMPPPPPAYQSSFIH</sequence>
<evidence type="ECO:0000256" key="5">
    <source>
        <dbReference type="SAM" id="MobiDB-lite"/>
    </source>
</evidence>
<name>A0A0D6R315_ARACU</name>
<comment type="similarity">
    <text evidence="1 4">Belongs to the Frigida family.</text>
</comment>
<dbReference type="EMBL" id="GCKF01036689">
    <property type="protein sequence ID" value="JAG96662.1"/>
    <property type="molecule type" value="Transcribed_RNA"/>
</dbReference>
<dbReference type="PANTHER" id="PTHR31791">
    <property type="entry name" value="FRIGIDA-LIKE PROTEIN 3-RELATED"/>
    <property type="match status" value="1"/>
</dbReference>
<protein>
    <recommendedName>
        <fullName evidence="4">FRIGIDA-like protein</fullName>
    </recommendedName>
</protein>
<evidence type="ECO:0000256" key="1">
    <source>
        <dbReference type="ARBA" id="ARBA00008956"/>
    </source>
</evidence>
<dbReference type="InterPro" id="IPR012474">
    <property type="entry name" value="Frigida"/>
</dbReference>
<proteinExistence type="inferred from homology"/>
<feature type="region of interest" description="Disordered" evidence="5">
    <location>
        <begin position="455"/>
        <end position="484"/>
    </location>
</feature>
<dbReference type="PANTHER" id="PTHR31791:SF4">
    <property type="entry name" value="FRIGIDA-LIKE PROTEIN 3"/>
    <property type="match status" value="1"/>
</dbReference>
<feature type="region of interest" description="Disordered" evidence="5">
    <location>
        <begin position="112"/>
        <end position="168"/>
    </location>
</feature>
<dbReference type="Pfam" id="PF07899">
    <property type="entry name" value="Frigida"/>
    <property type="match status" value="1"/>
</dbReference>
<reference evidence="6" key="1">
    <citation type="submission" date="2015-03" db="EMBL/GenBank/DDBJ databases">
        <title>A transcriptome of Araucaria cunninghamii, an australian fine timber species.</title>
        <authorList>
            <person name="Jing Yi C.J.Y."/>
            <person name="Yin San L.Y.S."/>
            <person name="Abdul Karim S.S."/>
            <person name="Wan Azmi N.N."/>
            <person name="Hercus R.R."/>
            <person name="Croft L.L."/>
        </authorList>
    </citation>
    <scope>NUCLEOTIDE SEQUENCE</scope>
    <source>
        <strain evidence="6">MI0301</strain>
        <tissue evidence="6">Leaf</tissue>
    </source>
</reference>
<dbReference type="GO" id="GO:0030154">
    <property type="term" value="P:cell differentiation"/>
    <property type="evidence" value="ECO:0007669"/>
    <property type="project" value="UniProtKB-KW"/>
</dbReference>
<keyword evidence="2 4" id="KW-0221">Differentiation</keyword>
<dbReference type="EMBL" id="GCKF01036688">
    <property type="protein sequence ID" value="JAG96663.1"/>
    <property type="molecule type" value="Transcribed_RNA"/>
</dbReference>
<feature type="compositionally biased region" description="Polar residues" evidence="5">
    <location>
        <begin position="143"/>
        <end position="163"/>
    </location>
</feature>
<evidence type="ECO:0000256" key="3">
    <source>
        <dbReference type="ARBA" id="ARBA00023089"/>
    </source>
</evidence>